<sequence length="542" mass="60295">MVNRSSIPRSAPQGVDPLLDHAPCGFLSVRDDGVIEYANATLLTLLGWERTALEGQNIVAILPVASRIFYQTHVFPMLRVQGAVTEIYFSLRSRSGQDIPILANGVRRQRQGDAINDCVVIPIRQRIQYEDEILRAKKQAEAAIGAQKQAEATLKHQYERAVALGQITQHIRESLELTQIFAVAAQEVRQCLAADRVGIYRFTADEAAGSNFVSEAVAPGVDSVMVAQVPHQGFGDHYRGIRHNAGTLAIRDIHEMRLLDEHSQLFNQFQVQASLVVPLQKGADLWGLIVIHQCSGPRYWQGVEVELVEDIAAQLALAIHQADLIQRLQSELQERQRTEVRLTQLNAELQRATGLLDQMAHIDPLTQIANRRRFSERLGQEWARLRRDRLPLSLLLFDVDYFKCYNDTYGHQSGDDCLYAIAQAAQRVLGRPTDLLARYGGEEFAVILPNTIRQGAIAVARHIHQAIAALAISHSDSAVGSQITISLGISTLIPSQKLSSTVLIQQADQALYRAKRQGRNRSVVFDPTMLDPRPKSALPPLI</sequence>
<evidence type="ECO:0000256" key="1">
    <source>
        <dbReference type="SAM" id="Coils"/>
    </source>
</evidence>
<dbReference type="Pfam" id="PF01590">
    <property type="entry name" value="GAF"/>
    <property type="match status" value="1"/>
</dbReference>
<evidence type="ECO:0000259" key="2">
    <source>
        <dbReference type="PROSITE" id="PS50046"/>
    </source>
</evidence>
<dbReference type="CDD" id="cd00130">
    <property type="entry name" value="PAS"/>
    <property type="match status" value="1"/>
</dbReference>
<evidence type="ECO:0000313" key="6">
    <source>
        <dbReference type="Proteomes" id="UP001482513"/>
    </source>
</evidence>
<dbReference type="EC" id="2.7.7.65" evidence="5"/>
<evidence type="ECO:0000259" key="3">
    <source>
        <dbReference type="PROSITE" id="PS50112"/>
    </source>
</evidence>
<dbReference type="InterPro" id="IPR016132">
    <property type="entry name" value="Phyto_chromo_attachment"/>
</dbReference>
<keyword evidence="6" id="KW-1185">Reference proteome</keyword>
<dbReference type="InterPro" id="IPR013767">
    <property type="entry name" value="PAS_fold"/>
</dbReference>
<dbReference type="PANTHER" id="PTHR45138">
    <property type="entry name" value="REGULATORY COMPONENTS OF SENSORY TRANSDUCTION SYSTEM"/>
    <property type="match status" value="1"/>
</dbReference>
<dbReference type="SUPFAM" id="SSF55073">
    <property type="entry name" value="Nucleotide cyclase"/>
    <property type="match status" value="1"/>
</dbReference>
<dbReference type="Pfam" id="PF00989">
    <property type="entry name" value="PAS"/>
    <property type="match status" value="1"/>
</dbReference>
<dbReference type="Gene3D" id="3.30.450.40">
    <property type="match status" value="1"/>
</dbReference>
<comment type="caution">
    <text evidence="5">The sequence shown here is derived from an EMBL/GenBank/DDBJ whole genome shotgun (WGS) entry which is preliminary data.</text>
</comment>
<feature type="coiled-coil region" evidence="1">
    <location>
        <begin position="325"/>
        <end position="355"/>
    </location>
</feature>
<name>A0ABV0K4A1_9CYAN</name>
<dbReference type="InterPro" id="IPR043128">
    <property type="entry name" value="Rev_trsase/Diguanyl_cyclase"/>
</dbReference>
<feature type="domain" description="GGDEF" evidence="4">
    <location>
        <begin position="390"/>
        <end position="527"/>
    </location>
</feature>
<keyword evidence="5" id="KW-0548">Nucleotidyltransferase</keyword>
<dbReference type="SUPFAM" id="SSF55785">
    <property type="entry name" value="PYP-like sensor domain (PAS domain)"/>
    <property type="match status" value="1"/>
</dbReference>
<reference evidence="5 6" key="1">
    <citation type="submission" date="2022-04" db="EMBL/GenBank/DDBJ databases">
        <title>Positive selection, recombination, and allopatry shape intraspecific diversity of widespread and dominant cyanobacteria.</title>
        <authorList>
            <person name="Wei J."/>
            <person name="Shu W."/>
            <person name="Hu C."/>
        </authorList>
    </citation>
    <scope>NUCLEOTIDE SEQUENCE [LARGE SCALE GENOMIC DNA]</scope>
    <source>
        <strain evidence="5 6">DQ-A4</strain>
    </source>
</reference>
<accession>A0ABV0K4A1</accession>
<dbReference type="PANTHER" id="PTHR45138:SF9">
    <property type="entry name" value="DIGUANYLATE CYCLASE DGCM-RELATED"/>
    <property type="match status" value="1"/>
</dbReference>
<dbReference type="SMART" id="SM00065">
    <property type="entry name" value="GAF"/>
    <property type="match status" value="1"/>
</dbReference>
<proteinExistence type="predicted"/>
<keyword evidence="5" id="KW-0808">Transferase</keyword>
<dbReference type="InterPro" id="IPR035965">
    <property type="entry name" value="PAS-like_dom_sf"/>
</dbReference>
<feature type="domain" description="Phytochrome chromophore attachment site" evidence="2">
    <location>
        <begin position="176"/>
        <end position="314"/>
    </location>
</feature>
<dbReference type="EMBL" id="JAMPKX010000004">
    <property type="protein sequence ID" value="MEP0947594.1"/>
    <property type="molecule type" value="Genomic_DNA"/>
</dbReference>
<dbReference type="CDD" id="cd01949">
    <property type="entry name" value="GGDEF"/>
    <property type="match status" value="1"/>
</dbReference>
<dbReference type="NCBIfam" id="TIGR00229">
    <property type="entry name" value="sensory_box"/>
    <property type="match status" value="1"/>
</dbReference>
<dbReference type="InterPro" id="IPR000014">
    <property type="entry name" value="PAS"/>
</dbReference>
<dbReference type="Proteomes" id="UP001482513">
    <property type="component" value="Unassembled WGS sequence"/>
</dbReference>
<dbReference type="InterPro" id="IPR029016">
    <property type="entry name" value="GAF-like_dom_sf"/>
</dbReference>
<gene>
    <name evidence="5" type="ORF">NC992_11990</name>
</gene>
<dbReference type="SUPFAM" id="SSF55781">
    <property type="entry name" value="GAF domain-like"/>
    <property type="match status" value="1"/>
</dbReference>
<dbReference type="SMART" id="SM00267">
    <property type="entry name" value="GGDEF"/>
    <property type="match status" value="1"/>
</dbReference>
<evidence type="ECO:0000313" key="5">
    <source>
        <dbReference type="EMBL" id="MEP0947594.1"/>
    </source>
</evidence>
<dbReference type="NCBIfam" id="TIGR00254">
    <property type="entry name" value="GGDEF"/>
    <property type="match status" value="1"/>
</dbReference>
<feature type="domain" description="PAS" evidence="3">
    <location>
        <begin position="11"/>
        <end position="59"/>
    </location>
</feature>
<dbReference type="PROSITE" id="PS50046">
    <property type="entry name" value="PHYTOCHROME_2"/>
    <property type="match status" value="1"/>
</dbReference>
<dbReference type="PROSITE" id="PS50112">
    <property type="entry name" value="PAS"/>
    <property type="match status" value="1"/>
</dbReference>
<dbReference type="GO" id="GO:0052621">
    <property type="term" value="F:diguanylate cyclase activity"/>
    <property type="evidence" value="ECO:0007669"/>
    <property type="project" value="UniProtKB-EC"/>
</dbReference>
<dbReference type="SMART" id="SM00091">
    <property type="entry name" value="PAS"/>
    <property type="match status" value="1"/>
</dbReference>
<keyword evidence="1" id="KW-0175">Coiled coil</keyword>
<dbReference type="InterPro" id="IPR050469">
    <property type="entry name" value="Diguanylate_Cyclase"/>
</dbReference>
<dbReference type="InterPro" id="IPR003018">
    <property type="entry name" value="GAF"/>
</dbReference>
<protein>
    <submittedName>
        <fullName evidence="5">Diguanylate cyclase</fullName>
        <ecNumber evidence="5">2.7.7.65</ecNumber>
    </submittedName>
</protein>
<organism evidence="5 6">
    <name type="scientific">Leptolyngbya subtilissima DQ-A4</name>
    <dbReference type="NCBI Taxonomy" id="2933933"/>
    <lineage>
        <taxon>Bacteria</taxon>
        <taxon>Bacillati</taxon>
        <taxon>Cyanobacteriota</taxon>
        <taxon>Cyanophyceae</taxon>
        <taxon>Leptolyngbyales</taxon>
        <taxon>Leptolyngbyaceae</taxon>
        <taxon>Leptolyngbya group</taxon>
        <taxon>Leptolyngbya</taxon>
    </lineage>
</organism>
<dbReference type="Gene3D" id="3.30.450.20">
    <property type="entry name" value="PAS domain"/>
    <property type="match status" value="1"/>
</dbReference>
<dbReference type="RefSeq" id="WP_190702785.1">
    <property type="nucleotide sequence ID" value="NZ_JAMPKX010000004.1"/>
</dbReference>
<dbReference type="InterPro" id="IPR000160">
    <property type="entry name" value="GGDEF_dom"/>
</dbReference>
<dbReference type="InterPro" id="IPR029787">
    <property type="entry name" value="Nucleotide_cyclase"/>
</dbReference>
<dbReference type="Pfam" id="PF00990">
    <property type="entry name" value="GGDEF"/>
    <property type="match status" value="1"/>
</dbReference>
<dbReference type="Gene3D" id="3.30.70.270">
    <property type="match status" value="1"/>
</dbReference>
<dbReference type="PROSITE" id="PS50887">
    <property type="entry name" value="GGDEF"/>
    <property type="match status" value="1"/>
</dbReference>
<evidence type="ECO:0000259" key="4">
    <source>
        <dbReference type="PROSITE" id="PS50887"/>
    </source>
</evidence>